<evidence type="ECO:0000259" key="10">
    <source>
        <dbReference type="Pfam" id="PF02781"/>
    </source>
</evidence>
<evidence type="ECO:0000256" key="3">
    <source>
        <dbReference type="ARBA" id="ARBA00022526"/>
    </source>
</evidence>
<evidence type="ECO:0000256" key="8">
    <source>
        <dbReference type="SAM" id="MobiDB-lite"/>
    </source>
</evidence>
<dbReference type="Gene3D" id="3.30.360.10">
    <property type="entry name" value="Dihydrodipicolinate Reductase, domain 2"/>
    <property type="match status" value="1"/>
</dbReference>
<dbReference type="EC" id="1.1.1.49" evidence="7"/>
<dbReference type="EMBL" id="JBHTOQ010000022">
    <property type="protein sequence ID" value="MFD1481790.1"/>
    <property type="molecule type" value="Genomic_DNA"/>
</dbReference>
<keyword evidence="12" id="KW-1185">Reference proteome</keyword>
<dbReference type="InterPro" id="IPR001282">
    <property type="entry name" value="G6P_DH"/>
</dbReference>
<proteinExistence type="inferred from homology"/>
<protein>
    <recommendedName>
        <fullName evidence="7">Glucose-6-phosphate 1-dehydrogenase</fullName>
        <shortName evidence="7">G6PD</shortName>
        <ecNumber evidence="7">1.1.1.49</ecNumber>
    </recommendedName>
</protein>
<comment type="pathway">
    <text evidence="1 7">Carbohydrate degradation; pentose phosphate pathway; D-ribulose 5-phosphate from D-glucose 6-phosphate (oxidative stage): step 1/3.</text>
</comment>
<keyword evidence="3 7" id="KW-0313">Glucose metabolism</keyword>
<gene>
    <name evidence="7 11" type="primary">zwf</name>
    <name evidence="11" type="ORF">ACFQ5P_10840</name>
</gene>
<dbReference type="HAMAP" id="MF_00966">
    <property type="entry name" value="G6PD"/>
    <property type="match status" value="1"/>
</dbReference>
<dbReference type="Pfam" id="PF02781">
    <property type="entry name" value="G6PD_C"/>
    <property type="match status" value="1"/>
</dbReference>
<dbReference type="Gene3D" id="3.40.50.720">
    <property type="entry name" value="NAD(P)-binding Rossmann-like Domain"/>
    <property type="match status" value="1"/>
</dbReference>
<name>A0ABW4DVY1_9RHOB</name>
<comment type="catalytic activity">
    <reaction evidence="7">
        <text>D-glucose 6-phosphate + NADP(+) = 6-phospho-D-glucono-1,5-lactone + NADPH + H(+)</text>
        <dbReference type="Rhea" id="RHEA:15841"/>
        <dbReference type="ChEBI" id="CHEBI:15378"/>
        <dbReference type="ChEBI" id="CHEBI:57783"/>
        <dbReference type="ChEBI" id="CHEBI:57955"/>
        <dbReference type="ChEBI" id="CHEBI:58349"/>
        <dbReference type="ChEBI" id="CHEBI:61548"/>
        <dbReference type="EC" id="1.1.1.49"/>
    </reaction>
</comment>
<organism evidence="11 12">
    <name type="scientific">Paracoccus nototheniae</name>
    <dbReference type="NCBI Taxonomy" id="2489002"/>
    <lineage>
        <taxon>Bacteria</taxon>
        <taxon>Pseudomonadati</taxon>
        <taxon>Pseudomonadota</taxon>
        <taxon>Alphaproteobacteria</taxon>
        <taxon>Rhodobacterales</taxon>
        <taxon>Paracoccaceae</taxon>
        <taxon>Paracoccus</taxon>
    </lineage>
</organism>
<dbReference type="SUPFAM" id="SSF51735">
    <property type="entry name" value="NAD(P)-binding Rossmann-fold domains"/>
    <property type="match status" value="1"/>
</dbReference>
<feature type="binding site" evidence="7">
    <location>
        <position position="177"/>
    </location>
    <ligand>
        <name>substrate</name>
    </ligand>
</feature>
<comment type="caution">
    <text evidence="11">The sequence shown here is derived from an EMBL/GenBank/DDBJ whole genome shotgun (WGS) entry which is preliminary data.</text>
</comment>
<dbReference type="InterPro" id="IPR036291">
    <property type="entry name" value="NAD(P)-bd_dom_sf"/>
</dbReference>
<feature type="binding site" evidence="7">
    <location>
        <position position="234"/>
    </location>
    <ligand>
        <name>substrate</name>
    </ligand>
</feature>
<dbReference type="Proteomes" id="UP001597302">
    <property type="component" value="Unassembled WGS sequence"/>
</dbReference>
<dbReference type="PANTHER" id="PTHR23429:SF0">
    <property type="entry name" value="GLUCOSE-6-PHOSPHATE 1-DEHYDROGENASE"/>
    <property type="match status" value="1"/>
</dbReference>
<reference evidence="12" key="1">
    <citation type="journal article" date="2019" name="Int. J. Syst. Evol. Microbiol.">
        <title>The Global Catalogue of Microorganisms (GCM) 10K type strain sequencing project: providing services to taxonomists for standard genome sequencing and annotation.</title>
        <authorList>
            <consortium name="The Broad Institute Genomics Platform"/>
            <consortium name="The Broad Institute Genome Sequencing Center for Infectious Disease"/>
            <person name="Wu L."/>
            <person name="Ma J."/>
        </authorList>
    </citation>
    <scope>NUCLEOTIDE SEQUENCE [LARGE SCALE GENOMIC DNA]</scope>
    <source>
        <strain evidence="12">CCM 8875</strain>
    </source>
</reference>
<dbReference type="Pfam" id="PF00479">
    <property type="entry name" value="G6PD_N"/>
    <property type="match status" value="1"/>
</dbReference>
<evidence type="ECO:0000256" key="4">
    <source>
        <dbReference type="ARBA" id="ARBA00022857"/>
    </source>
</evidence>
<feature type="region of interest" description="Disordered" evidence="8">
    <location>
        <begin position="448"/>
        <end position="467"/>
    </location>
</feature>
<feature type="binding site" evidence="7">
    <location>
        <position position="181"/>
    </location>
    <ligand>
        <name>substrate</name>
    </ligand>
</feature>
<feature type="binding site" evidence="7">
    <location>
        <position position="215"/>
    </location>
    <ligand>
        <name>substrate</name>
    </ligand>
</feature>
<dbReference type="NCBIfam" id="TIGR00871">
    <property type="entry name" value="zwf"/>
    <property type="match status" value="1"/>
</dbReference>
<keyword evidence="6 7" id="KW-0119">Carbohydrate metabolism</keyword>
<feature type="domain" description="Glucose-6-phosphate dehydrogenase NAD-binding" evidence="9">
    <location>
        <begin position="14"/>
        <end position="186"/>
    </location>
</feature>
<dbReference type="PRINTS" id="PR00079">
    <property type="entry name" value="G6PDHDRGNASE"/>
</dbReference>
<feature type="domain" description="Glucose-6-phosphate dehydrogenase C-terminal" evidence="10">
    <location>
        <begin position="188"/>
        <end position="477"/>
    </location>
</feature>
<evidence type="ECO:0000256" key="5">
    <source>
        <dbReference type="ARBA" id="ARBA00023002"/>
    </source>
</evidence>
<dbReference type="InterPro" id="IPR022675">
    <property type="entry name" value="G6P_DH_C"/>
</dbReference>
<comment type="caution">
    <text evidence="7">Lacks conserved residue(s) required for the propagation of feature annotation.</text>
</comment>
<evidence type="ECO:0000256" key="6">
    <source>
        <dbReference type="ARBA" id="ARBA00023277"/>
    </source>
</evidence>
<dbReference type="PROSITE" id="PS00069">
    <property type="entry name" value="G6P_DEHYDROGENASE"/>
    <property type="match status" value="1"/>
</dbReference>
<feature type="binding site" evidence="7">
    <location>
        <position position="328"/>
    </location>
    <ligand>
        <name>substrate</name>
    </ligand>
</feature>
<comment type="function">
    <text evidence="7">Catalyzes the oxidation of glucose 6-phosphate to 6-phosphogluconolactone.</text>
</comment>
<evidence type="ECO:0000256" key="7">
    <source>
        <dbReference type="HAMAP-Rule" id="MF_00966"/>
    </source>
</evidence>
<sequence length="481" mass="53721">MVSRVIPVDDFDLVIFGATGDLAHRKILPGLFRRFKAGQFPATSRIIGAARTEQDDAAFQAEAAAAICDYTGTDKNDADLAEFLPLLGYVAIDAKGEGGWQELKSRMRPGAVHAFYFSVAPALFGDIAERLAGHGIAHDDSRIVVEKPFGRDLASARALNATLAKHFHEDQIYRIDHYLGKETVQNLMAVRFANVLFEPLWNAQYVDHVQITVAETVGVAGRGSYYDKSGAIRDMVQNHMMQLLCLIAMEPPYHFDPDAVRDEKLKVIRALQPVEPGDIVRGQYQGEGSDYLTDAEDPASRTESYVAMKVRISNWRWQGTPFYLRTGKKLRARTSEIAITFKAPPHSIFDDSGVPKANELVIRLQPNEGMNLKVMIKEPGPGGMRLVQVPLDMSFAEALGAEGADMPDAYERLIMDVIRGNQTLFMRGDEVEAAWAWTDPIINAWEDSKRQPEPYDSGSSGPDEALRLMHRDNRRWREIRS</sequence>
<feature type="active site" description="Proton acceptor" evidence="7">
    <location>
        <position position="239"/>
    </location>
</feature>
<evidence type="ECO:0000256" key="2">
    <source>
        <dbReference type="ARBA" id="ARBA00009975"/>
    </source>
</evidence>
<dbReference type="InterPro" id="IPR022674">
    <property type="entry name" value="G6P_DH_NAD-bd"/>
</dbReference>
<dbReference type="GO" id="GO:0004345">
    <property type="term" value="F:glucose-6-phosphate dehydrogenase activity"/>
    <property type="evidence" value="ECO:0007669"/>
    <property type="project" value="UniProtKB-EC"/>
</dbReference>
<feature type="binding site" evidence="7">
    <location>
        <position position="51"/>
    </location>
    <ligand>
        <name>NADP(+)</name>
        <dbReference type="ChEBI" id="CHEBI:58349"/>
    </ligand>
</feature>
<keyword evidence="4 7" id="KW-0521">NADP</keyword>
<dbReference type="PANTHER" id="PTHR23429">
    <property type="entry name" value="GLUCOSE-6-PHOSPHATE 1-DEHYDROGENASE G6PD"/>
    <property type="match status" value="1"/>
</dbReference>
<evidence type="ECO:0000259" key="9">
    <source>
        <dbReference type="Pfam" id="PF00479"/>
    </source>
</evidence>
<dbReference type="SUPFAM" id="SSF55347">
    <property type="entry name" value="Glyceraldehyde-3-phosphate dehydrogenase-like, C-terminal domain"/>
    <property type="match status" value="1"/>
</dbReference>
<feature type="binding site" evidence="7">
    <location>
        <position position="147"/>
    </location>
    <ligand>
        <name>NADP(+)</name>
        <dbReference type="ChEBI" id="CHEBI:58349"/>
    </ligand>
</feature>
<comment type="similarity">
    <text evidence="2 7">Belongs to the glucose-6-phosphate dehydrogenase family.</text>
</comment>
<keyword evidence="5 7" id="KW-0560">Oxidoreductase</keyword>
<evidence type="ECO:0000256" key="1">
    <source>
        <dbReference type="ARBA" id="ARBA00004937"/>
    </source>
</evidence>
<dbReference type="PIRSF" id="PIRSF000110">
    <property type="entry name" value="G6PD"/>
    <property type="match status" value="1"/>
</dbReference>
<evidence type="ECO:0000313" key="12">
    <source>
        <dbReference type="Proteomes" id="UP001597302"/>
    </source>
</evidence>
<dbReference type="InterPro" id="IPR019796">
    <property type="entry name" value="G6P_DH_AS"/>
</dbReference>
<dbReference type="RefSeq" id="WP_131574130.1">
    <property type="nucleotide sequence ID" value="NZ_CBCSAJ010000010.1"/>
</dbReference>
<accession>A0ABW4DVY1</accession>
<evidence type="ECO:0000313" key="11">
    <source>
        <dbReference type="EMBL" id="MFD1481790.1"/>
    </source>
</evidence>